<comment type="caution">
    <text evidence="1">The sequence shown here is derived from an EMBL/GenBank/DDBJ whole genome shotgun (WGS) entry which is preliminary data.</text>
</comment>
<dbReference type="EMBL" id="MU826844">
    <property type="protein sequence ID" value="KAJ7371611.1"/>
    <property type="molecule type" value="Genomic_DNA"/>
</dbReference>
<accession>A0A9W9YY42</accession>
<gene>
    <name evidence="1" type="ORF">OS493_024287</name>
</gene>
<keyword evidence="2" id="KW-1185">Reference proteome</keyword>
<evidence type="ECO:0000313" key="2">
    <source>
        <dbReference type="Proteomes" id="UP001163046"/>
    </source>
</evidence>
<protein>
    <submittedName>
        <fullName evidence="1">Uncharacterized protein</fullName>
    </submittedName>
</protein>
<evidence type="ECO:0000313" key="1">
    <source>
        <dbReference type="EMBL" id="KAJ7371611.1"/>
    </source>
</evidence>
<name>A0A9W9YY42_9CNID</name>
<dbReference type="Proteomes" id="UP001163046">
    <property type="component" value="Unassembled WGS sequence"/>
</dbReference>
<reference evidence="1" key="1">
    <citation type="submission" date="2023-01" db="EMBL/GenBank/DDBJ databases">
        <title>Genome assembly of the deep-sea coral Lophelia pertusa.</title>
        <authorList>
            <person name="Herrera S."/>
            <person name="Cordes E."/>
        </authorList>
    </citation>
    <scope>NUCLEOTIDE SEQUENCE</scope>
    <source>
        <strain evidence="1">USNM1676648</strain>
        <tissue evidence="1">Polyp</tissue>
    </source>
</reference>
<organism evidence="1 2">
    <name type="scientific">Desmophyllum pertusum</name>
    <dbReference type="NCBI Taxonomy" id="174260"/>
    <lineage>
        <taxon>Eukaryota</taxon>
        <taxon>Metazoa</taxon>
        <taxon>Cnidaria</taxon>
        <taxon>Anthozoa</taxon>
        <taxon>Hexacorallia</taxon>
        <taxon>Scleractinia</taxon>
        <taxon>Caryophylliina</taxon>
        <taxon>Caryophylliidae</taxon>
        <taxon>Desmophyllum</taxon>
    </lineage>
</organism>
<proteinExistence type="predicted"/>
<sequence length="379" mass="43424">MDFYQNEMIVEEQKQKTIYHEPQFPEIIHSFPEIVPAEYRSGQHRARGRGQGRLWQQRNAASVHGHVEAICAYGQVPQFGQATNHIYAYFTTSTYVNRPTAFLQNHSFPEIIHSFPEIVPAEYRSGQVREEEGKEDCGNNEMQHPYTGMSRQFVLMDRFPQFGQATNHIYAYFTTSTYVNRPTAFLQVLKSLRNPGKTTNHSFPEIIHSFPEIVPAEYRSGQVREEEGKEDCGNNEMQHPYTGMSRQFVLMDRFHNSAKPHKSHLCLFHDINLCQQANCISTSTQESEKSRKNNCRLRISEHSDAPLVADSLQIPQFGKVNRETAIDLGWVEIATGVFIAKIALNASVKTCNTRTKVALKLLNRFYPDALLRGKGLKRP</sequence>
<dbReference type="AlphaFoldDB" id="A0A9W9YY42"/>